<dbReference type="Proteomes" id="UP000659654">
    <property type="component" value="Unassembled WGS sequence"/>
</dbReference>
<dbReference type="InterPro" id="IPR012337">
    <property type="entry name" value="RNaseH-like_sf"/>
</dbReference>
<proteinExistence type="predicted"/>
<evidence type="ECO:0000256" key="1">
    <source>
        <dbReference type="SAM" id="Coils"/>
    </source>
</evidence>
<dbReference type="GO" id="GO:0003676">
    <property type="term" value="F:nucleic acid binding"/>
    <property type="evidence" value="ECO:0007669"/>
    <property type="project" value="InterPro"/>
</dbReference>
<dbReference type="InterPro" id="IPR001584">
    <property type="entry name" value="Integrase_cat-core"/>
</dbReference>
<dbReference type="Pfam" id="PF05380">
    <property type="entry name" value="Peptidase_A17"/>
    <property type="match status" value="1"/>
</dbReference>
<dbReference type="Gene3D" id="3.30.420.10">
    <property type="entry name" value="Ribonuclease H-like superfamily/Ribonuclease H"/>
    <property type="match status" value="1"/>
</dbReference>
<dbReference type="Proteomes" id="UP000582659">
    <property type="component" value="Unassembled WGS sequence"/>
</dbReference>
<dbReference type="PANTHER" id="PTHR47331:SF4">
    <property type="entry name" value="PEPTIDASE S1 DOMAIN-CONTAINING PROTEIN"/>
    <property type="match status" value="1"/>
</dbReference>
<dbReference type="PROSITE" id="PS50994">
    <property type="entry name" value="INTEGRASE"/>
    <property type="match status" value="1"/>
</dbReference>
<dbReference type="EMBL" id="CAJFCV020000002">
    <property type="protein sequence ID" value="CAG9100387.1"/>
    <property type="molecule type" value="Genomic_DNA"/>
</dbReference>
<dbReference type="Proteomes" id="UP000095284">
    <property type="component" value="Unplaced"/>
</dbReference>
<feature type="compositionally biased region" description="Basic and acidic residues" evidence="2">
    <location>
        <begin position="952"/>
        <end position="961"/>
    </location>
</feature>
<feature type="compositionally biased region" description="Polar residues" evidence="2">
    <location>
        <begin position="962"/>
        <end position="976"/>
    </location>
</feature>
<dbReference type="WBParaSite" id="BXY_1125300.1">
    <property type="protein sequence ID" value="BXY_1125300.1"/>
    <property type="gene ID" value="BXY_1125300"/>
</dbReference>
<dbReference type="GO" id="GO:0015074">
    <property type="term" value="P:DNA integration"/>
    <property type="evidence" value="ECO:0007669"/>
    <property type="project" value="InterPro"/>
</dbReference>
<reference evidence="4" key="2">
    <citation type="submission" date="2020-09" db="EMBL/GenBank/DDBJ databases">
        <authorList>
            <person name="Kikuchi T."/>
        </authorList>
    </citation>
    <scope>NUCLEOTIDE SEQUENCE</scope>
    <source>
        <strain evidence="4">Ka4C1</strain>
    </source>
</reference>
<evidence type="ECO:0000313" key="7">
    <source>
        <dbReference type="WBParaSite" id="BXY_1125300.1"/>
    </source>
</evidence>
<evidence type="ECO:0000313" key="4">
    <source>
        <dbReference type="EMBL" id="CAD5217026.1"/>
    </source>
</evidence>
<evidence type="ECO:0000313" key="5">
    <source>
        <dbReference type="Proteomes" id="UP000095284"/>
    </source>
</evidence>
<evidence type="ECO:0000256" key="2">
    <source>
        <dbReference type="SAM" id="MobiDB-lite"/>
    </source>
</evidence>
<organism evidence="5 7">
    <name type="scientific">Bursaphelenchus xylophilus</name>
    <name type="common">Pinewood nematode worm</name>
    <name type="synonym">Aphelenchoides xylophilus</name>
    <dbReference type="NCBI Taxonomy" id="6326"/>
    <lineage>
        <taxon>Eukaryota</taxon>
        <taxon>Metazoa</taxon>
        <taxon>Ecdysozoa</taxon>
        <taxon>Nematoda</taxon>
        <taxon>Chromadorea</taxon>
        <taxon>Rhabditida</taxon>
        <taxon>Tylenchina</taxon>
        <taxon>Tylenchomorpha</taxon>
        <taxon>Aphelenchoidea</taxon>
        <taxon>Aphelenchoididae</taxon>
        <taxon>Bursaphelenchus</taxon>
    </lineage>
</organism>
<evidence type="ECO:0000259" key="3">
    <source>
        <dbReference type="PROSITE" id="PS50994"/>
    </source>
</evidence>
<dbReference type="AlphaFoldDB" id="A0A1I7SDZ5"/>
<dbReference type="Pfam" id="PF00078">
    <property type="entry name" value="RVT_1"/>
    <property type="match status" value="1"/>
</dbReference>
<dbReference type="Pfam" id="PF17921">
    <property type="entry name" value="Integrase_H2C2"/>
    <property type="match status" value="1"/>
</dbReference>
<dbReference type="Gene3D" id="3.10.10.10">
    <property type="entry name" value="HIV Type 1 Reverse Transcriptase, subunit A, domain 1"/>
    <property type="match status" value="1"/>
</dbReference>
<dbReference type="InterPro" id="IPR041588">
    <property type="entry name" value="Integrase_H2C2"/>
</dbReference>
<dbReference type="InterPro" id="IPR036397">
    <property type="entry name" value="RNaseH_sf"/>
</dbReference>
<dbReference type="InterPro" id="IPR008042">
    <property type="entry name" value="Retrotrans_Pao"/>
</dbReference>
<dbReference type="InterPro" id="IPR043128">
    <property type="entry name" value="Rev_trsase/Diguanyl_cyclase"/>
</dbReference>
<dbReference type="GO" id="GO:0042575">
    <property type="term" value="C:DNA polymerase complex"/>
    <property type="evidence" value="ECO:0007669"/>
    <property type="project" value="UniProtKB-ARBA"/>
</dbReference>
<name>A0A1I7SDZ5_BURXY</name>
<protein>
    <submittedName>
        <fullName evidence="4">(pine wood nematode) hypothetical protein</fullName>
    </submittedName>
    <submittedName>
        <fullName evidence="7">Integrase catalytic domain-containing protein</fullName>
    </submittedName>
</protein>
<sequence>MVLDPTVRQPPDGLSLNQCLHKGRADMPTVFAILLRVRTFKYLVAADIEKAFLQIGIAEEHRPICRWLLPREINKPLSYSNIKVFEFCRLAFGMKPSPFMLQETIKALFKTCGSNLGLESLKNIYVDNLYLEANSHEEAQRKAEEARQLLLGAKMNLREFLSNGVLNMPEELRGDPSKAKVLGITWDISRDVIAIKLPKVPLLQRYTRADLLSTMHSPYLPLGLIDPLLVDLKRLFQETWALPHRDWHRPLPQQYVDEWLRITASWREQTIEFPRYTPVNNGDELHLFADASDYAIGAVAYIVNSDNRSAGGHIVAAKGQIVPKRKVINKEASEKAGKTKYSRTDSPYFTIPQAEAAGAKMACGLGPVLRKLLEKDLKIYFWGDNTSVLQWIQNGATDQPLVIRNILKFIWNSEVTEFGYVPTEMNPADIISRGTTPDKLNNSSLWRFGPQFLQLDPEQWPPVQRFHLEGEPQEADISEGITLTTIGTPGVISVIQRVYGKSSWPMAVGAIAQVLRVADLIRLRSTPGFVVRDQTELRTIAMTKIHLLDQQAHPPTEEQRDKLRLFKDSEGVFRSRGRIGTANLPYYTKYPIFIHQSSPLAKLILRHAHERMAHQGARATLCWSRRRYWIPKPIRSANSAIKSCCVCSQLSSNAFPEAVAEALPRERITRTAPFENVGVDAFGPYMIKAEKGFKKRWGIIFTCATTRAIHLEVVDNMSAKAFLEAFLRFKSVRGIPNIIISDNGTNFTAAAPVIIHKFAPDVDIRWKFIDPGCPWKGGFYERLIGMVKRAFQRLSRQFKSFSDSQFITLLKEVEDAINHRPLFRAEETPDDFSPLRPVDFLRPAGSMYVNHSIGVQQDDQDTLYVPKSLQNAKKDCRKTEESKLFLLHQSLLATLNNLWSGWSEEYLLNLRQLDKGPKDRRLGQRVPSIGESVHKERICQPLQLEHRHHRRDRADKGRHSSSDGSGQSKEPQSQRC</sequence>
<keyword evidence="6" id="KW-1185">Reference proteome</keyword>
<dbReference type="SUPFAM" id="SSF53098">
    <property type="entry name" value="Ribonuclease H-like"/>
    <property type="match status" value="1"/>
</dbReference>
<dbReference type="Gene3D" id="1.10.340.70">
    <property type="match status" value="1"/>
</dbReference>
<evidence type="ECO:0000313" key="6">
    <source>
        <dbReference type="Proteomes" id="UP000659654"/>
    </source>
</evidence>
<gene>
    <name evidence="4" type="ORF">BXYJ_LOCUS4829</name>
</gene>
<dbReference type="PANTHER" id="PTHR47331">
    <property type="entry name" value="PHD-TYPE DOMAIN-CONTAINING PROTEIN"/>
    <property type="match status" value="1"/>
</dbReference>
<dbReference type="OrthoDB" id="5920214at2759"/>
<dbReference type="Gene3D" id="3.30.70.270">
    <property type="match status" value="1"/>
</dbReference>
<dbReference type="eggNOG" id="KOG0017">
    <property type="taxonomic scope" value="Eukaryota"/>
</dbReference>
<accession>A0A1I7SDZ5</accession>
<dbReference type="SUPFAM" id="SSF56672">
    <property type="entry name" value="DNA/RNA polymerases"/>
    <property type="match status" value="1"/>
</dbReference>
<feature type="domain" description="Integrase catalytic" evidence="3">
    <location>
        <begin position="669"/>
        <end position="845"/>
    </location>
</feature>
<feature type="region of interest" description="Disordered" evidence="2">
    <location>
        <begin position="937"/>
        <end position="976"/>
    </location>
</feature>
<dbReference type="InterPro" id="IPR043502">
    <property type="entry name" value="DNA/RNA_pol_sf"/>
</dbReference>
<keyword evidence="1" id="KW-0175">Coiled coil</keyword>
<reference evidence="7" key="1">
    <citation type="submission" date="2016-11" db="UniProtKB">
        <authorList>
            <consortium name="WormBaseParasite"/>
        </authorList>
    </citation>
    <scope>IDENTIFICATION</scope>
</reference>
<feature type="coiled-coil region" evidence="1">
    <location>
        <begin position="126"/>
        <end position="156"/>
    </location>
</feature>
<dbReference type="InterPro" id="IPR000477">
    <property type="entry name" value="RT_dom"/>
</dbReference>
<dbReference type="EMBL" id="CAJFDI010000002">
    <property type="protein sequence ID" value="CAD5217026.1"/>
    <property type="molecule type" value="Genomic_DNA"/>
</dbReference>